<dbReference type="InterPro" id="IPR003409">
    <property type="entry name" value="MORN"/>
</dbReference>
<dbReference type="SUPFAM" id="SSF82185">
    <property type="entry name" value="Histone H3 K4-specific methyltransferase SET7/9 N-terminal domain"/>
    <property type="match status" value="3"/>
</dbReference>
<dbReference type="Pfam" id="PF02493">
    <property type="entry name" value="MORN"/>
    <property type="match status" value="6"/>
</dbReference>
<evidence type="ECO:0008006" key="4">
    <source>
        <dbReference type="Google" id="ProtNLM"/>
    </source>
</evidence>
<dbReference type="AlphaFoldDB" id="A0A4R5D6R8"/>
<protein>
    <recommendedName>
        <fullName evidence="4">MORN repeat protein</fullName>
    </recommendedName>
</protein>
<dbReference type="OrthoDB" id="1173761at2"/>
<gene>
    <name evidence="2" type="ORF">E0F88_32880</name>
</gene>
<keyword evidence="3" id="KW-1185">Reference proteome</keyword>
<comment type="caution">
    <text evidence="2">The sequence shown here is derived from an EMBL/GenBank/DDBJ whole genome shotgun (WGS) entry which is preliminary data.</text>
</comment>
<evidence type="ECO:0000313" key="3">
    <source>
        <dbReference type="Proteomes" id="UP000294850"/>
    </source>
</evidence>
<reference evidence="2 3" key="1">
    <citation type="submission" date="2019-03" db="EMBL/GenBank/DDBJ databases">
        <title>Dyadobacter AR-3-6 sp. nov., isolated from arctic soil.</title>
        <authorList>
            <person name="Chaudhary D.K."/>
        </authorList>
    </citation>
    <scope>NUCLEOTIDE SEQUENCE [LARGE SCALE GENOMIC DNA]</scope>
    <source>
        <strain evidence="2 3">AR-3-6</strain>
    </source>
</reference>
<dbReference type="PANTHER" id="PTHR23084:SF263">
    <property type="entry name" value="MORN REPEAT-CONTAINING PROTEIN 1"/>
    <property type="match status" value="1"/>
</dbReference>
<proteinExistence type="predicted"/>
<evidence type="ECO:0000313" key="2">
    <source>
        <dbReference type="EMBL" id="TDE08297.1"/>
    </source>
</evidence>
<dbReference type="Gene3D" id="2.20.110.10">
    <property type="entry name" value="Histone H3 K4-specific methyltransferase SET7/9 N-terminal domain"/>
    <property type="match status" value="3"/>
</dbReference>
<accession>A0A4R5D6R8</accession>
<organism evidence="2 3">
    <name type="scientific">Dyadobacter psychrotolerans</name>
    <dbReference type="NCBI Taxonomy" id="2541721"/>
    <lineage>
        <taxon>Bacteria</taxon>
        <taxon>Pseudomonadati</taxon>
        <taxon>Bacteroidota</taxon>
        <taxon>Cytophagia</taxon>
        <taxon>Cytophagales</taxon>
        <taxon>Spirosomataceae</taxon>
        <taxon>Dyadobacter</taxon>
    </lineage>
</organism>
<dbReference type="EMBL" id="SMFL01000027">
    <property type="protein sequence ID" value="TDE08297.1"/>
    <property type="molecule type" value="Genomic_DNA"/>
</dbReference>
<name>A0A4R5D6R8_9BACT</name>
<dbReference type="SMART" id="SM00698">
    <property type="entry name" value="MORN"/>
    <property type="match status" value="4"/>
</dbReference>
<dbReference type="Proteomes" id="UP000294850">
    <property type="component" value="Unassembled WGS sequence"/>
</dbReference>
<dbReference type="RefSeq" id="WP_131962939.1">
    <property type="nucleotide sequence ID" value="NZ_SMFL01000027.1"/>
</dbReference>
<sequence length="425" mass="48626">MLKIVTAILFYFLVSTAYAQLDKDYLRIRDGAEVCLQISDYTCARTKFNLALKIKKDDAYCKQRLVEIDQRELQSKRNKEERLRLERSREAEGTGGSAKPYFGVLRGLIDYKNEKFNYKGYILNKKPHGKGKADYNAYTKSSGWEDATWVKGKRNGPCRATYPDGSRYEGNYKNDMLNGPFISHVKDGSKYELFYKDNKMVGIQKIYPPDKSRVEIKSENGELSGCATWFMQDGDRLEGYLKNEIFVGEVTIHSKNGQRIVGTLTNEEANGPVKIYTEDGDRIEVDFKNNVPIGRAITHFPDSSNMEMIFENGELKEGVVWSFANGEKYVGPLKEGEKSGYGKYNYANGDFYEGQWLDDKYNGLGRFTAAPNLFITNCPKCVVYEGEWKNGVKDGYGKCYDIKRKLLYSGKFKNDKPVEKYPGKR</sequence>
<dbReference type="PANTHER" id="PTHR23084">
    <property type="entry name" value="PHOSPHATIDYLINOSITOL-4-PHOSPHATE 5-KINASE RELATED"/>
    <property type="match status" value="1"/>
</dbReference>
<keyword evidence="1" id="KW-0677">Repeat</keyword>
<evidence type="ECO:0000256" key="1">
    <source>
        <dbReference type="ARBA" id="ARBA00022737"/>
    </source>
</evidence>